<feature type="compositionally biased region" description="Polar residues" evidence="1">
    <location>
        <begin position="224"/>
        <end position="251"/>
    </location>
</feature>
<dbReference type="SUPFAM" id="SSF50729">
    <property type="entry name" value="PH domain-like"/>
    <property type="match status" value="1"/>
</dbReference>
<dbReference type="PANTHER" id="PTHR28076:SF1">
    <property type="entry name" value="PROSPORE MEMBRANE ADAPTER PROTEIN SPO71"/>
    <property type="match status" value="1"/>
</dbReference>
<dbReference type="InterPro" id="IPR001849">
    <property type="entry name" value="PH_domain"/>
</dbReference>
<feature type="compositionally biased region" description="Acidic residues" evidence="1">
    <location>
        <begin position="203"/>
        <end position="220"/>
    </location>
</feature>
<dbReference type="Pfam" id="PF15407">
    <property type="entry name" value="Spo7_2_N"/>
    <property type="match status" value="1"/>
</dbReference>
<dbReference type="InterPro" id="IPR039486">
    <property type="entry name" value="Mug56/Spo71_PH"/>
</dbReference>
<dbReference type="InterPro" id="IPR040345">
    <property type="entry name" value="Mug56/Spo71"/>
</dbReference>
<proteinExistence type="predicted"/>
<feature type="domain" description="PH" evidence="2">
    <location>
        <begin position="961"/>
        <end position="1126"/>
    </location>
</feature>
<comment type="caution">
    <text evidence="3">The sequence shown here is derived from an EMBL/GenBank/DDBJ whole genome shotgun (WGS) entry which is preliminary data.</text>
</comment>
<sequence length="1147" mass="130715">MSAEREAVEAPDEQPEDTVQGSLDPNSYTAHRLASLQHHATPEHLHATTRRVFVGPIPVGWLKNHRSEWYKNHLHVFYSSKQSAFAKEDNVGVKRRVTGLQSSEPRDGWGTDVEGEGEASLLLGEVMENSGPVSIPRANAAVEANIGGKQKGKSKSPARLSPPDRHPNRPFTRGSRRNTGPRSFNRGESFATASEGLSSGGEMSEEEEEGQEEAEEEVEVEVTQVKNGESSRPGQSRAHTAPARSSATAPNTAPLRINMGLSRSSTGFLEDMRNAEPIPFTHSDEEGSIAGSMPPSVEASNSLASLLKHDELARRNKLRCSESRGRPPLVHRTSLRPSMLSVSRKKFNSPKKKKDRTESRGPEVPTSAMATQRTSTNKDRVCGGLVRFNTAVDLRERDKLMQLKLANLSRGRTFRHAGRYYPRIRKREGEIIKMENMLVRVETTVKQVPNEYDENESTKIETRTAEKWREYVVVCRETGEEDSPFALRLYKSRVIPAIDRPHLSSHGALEIPLNPRTTKINLYSSLDKTLVIWLPWRKGNIIYVMRPRCSSSSVEWYTFLWNALGWARPDVLHIYVPDLSLSLRIENPFEKIEEKLQADDYDGETPLKEENAVAKDLLKKSMSMLEGVKEWADILEHWKKNERMGLAWRRYDRLEWIHGANEQRMYGTMAMQKTHQLELRPKTHYPTITRMKSGEKMAEPAPVEGFLLRLTSGTGRQERLGRFFFKRLYFYTHDNLLCFCKPARALPPPPPELLLRNGTIPKTSEIIDEIPLIYAVAPYALDADGNIPWLTKAAAEIERRDINAYDEAERKVNTLLRSDGFVDLCKAVEVRLVKRSYGASAEFRQPMPDLDQEDGGVHEFNDEKAFEIVLENGLVLRLQGFCERTRDEWITRLSDLIKYWKARDRDDLAIIRKTRDQNLKELNIDEEMESIIGQYARKWEVSRSVASGDIFNVCGMSSCRAITMSGVLYRKPRKHATFKRYNVVLCHGEMLIFHNTYRSRTGVELPHVHQERHLSLSLRDCYIYSGLITENDLLYQNQTFDSSTPGRHALPRVYQDGMTSHDEDTMTCFVLWHGMRRSLFKMKDDEGRTVRHRVTPLGASGKSIVFKARSRLERDTWVMSIGMEIERLNINTSEEIRVTAESPGLFG</sequence>
<protein>
    <recommendedName>
        <fullName evidence="2">PH domain-containing protein</fullName>
    </recommendedName>
</protein>
<dbReference type="Pfam" id="PF15404">
    <property type="entry name" value="PH_4"/>
    <property type="match status" value="1"/>
</dbReference>
<dbReference type="InterPro" id="IPR029217">
    <property type="entry name" value="Spo7_2_N"/>
</dbReference>
<organism evidence="3 4">
    <name type="scientific">Discina gigas</name>
    <dbReference type="NCBI Taxonomy" id="1032678"/>
    <lineage>
        <taxon>Eukaryota</taxon>
        <taxon>Fungi</taxon>
        <taxon>Dikarya</taxon>
        <taxon>Ascomycota</taxon>
        <taxon>Pezizomycotina</taxon>
        <taxon>Pezizomycetes</taxon>
        <taxon>Pezizales</taxon>
        <taxon>Discinaceae</taxon>
        <taxon>Discina</taxon>
    </lineage>
</organism>
<reference evidence="3 4" key="1">
    <citation type="submission" date="2024-02" db="EMBL/GenBank/DDBJ databases">
        <title>Discinaceae phylogenomics.</title>
        <authorList>
            <person name="Dirks A.C."/>
            <person name="James T.Y."/>
        </authorList>
    </citation>
    <scope>NUCLEOTIDE SEQUENCE [LARGE SCALE GENOMIC DNA]</scope>
    <source>
        <strain evidence="3 4">ACD0624</strain>
    </source>
</reference>
<feature type="region of interest" description="Disordered" evidence="1">
    <location>
        <begin position="145"/>
        <end position="258"/>
    </location>
</feature>
<feature type="region of interest" description="Disordered" evidence="1">
    <location>
        <begin position="319"/>
        <end position="376"/>
    </location>
</feature>
<evidence type="ECO:0000256" key="1">
    <source>
        <dbReference type="SAM" id="MobiDB-lite"/>
    </source>
</evidence>
<evidence type="ECO:0000313" key="4">
    <source>
        <dbReference type="Proteomes" id="UP001447188"/>
    </source>
</evidence>
<feature type="compositionally biased region" description="Basic residues" evidence="1">
    <location>
        <begin position="343"/>
        <end position="354"/>
    </location>
</feature>
<dbReference type="InterPro" id="IPR057379">
    <property type="entry name" value="PH_SPO71"/>
</dbReference>
<dbReference type="SMART" id="SM01316">
    <property type="entry name" value="Spo7_2_N"/>
    <property type="match status" value="1"/>
</dbReference>
<keyword evidence="4" id="KW-1185">Reference proteome</keyword>
<dbReference type="Proteomes" id="UP001447188">
    <property type="component" value="Unassembled WGS sequence"/>
</dbReference>
<dbReference type="PANTHER" id="PTHR28076">
    <property type="entry name" value="SPORULATION-SPECIFIC PROTEIN 71"/>
    <property type="match status" value="1"/>
</dbReference>
<feature type="region of interest" description="Disordered" evidence="1">
    <location>
        <begin position="1"/>
        <end position="26"/>
    </location>
</feature>
<evidence type="ECO:0000259" key="2">
    <source>
        <dbReference type="PROSITE" id="PS50003"/>
    </source>
</evidence>
<feature type="compositionally biased region" description="Polar residues" evidence="1">
    <location>
        <begin position="17"/>
        <end position="26"/>
    </location>
</feature>
<dbReference type="PROSITE" id="PS50003">
    <property type="entry name" value="PH_DOMAIN"/>
    <property type="match status" value="1"/>
</dbReference>
<dbReference type="SMART" id="SM00233">
    <property type="entry name" value="PH"/>
    <property type="match status" value="2"/>
</dbReference>
<accession>A0ABR3GMU9</accession>
<dbReference type="Pfam" id="PF23207">
    <property type="entry name" value="PH_SPO71"/>
    <property type="match status" value="1"/>
</dbReference>
<evidence type="ECO:0000313" key="3">
    <source>
        <dbReference type="EMBL" id="KAL0637247.1"/>
    </source>
</evidence>
<gene>
    <name evidence="3" type="ORF">Q9L58_003731</name>
</gene>
<name>A0ABR3GMU9_9PEZI</name>
<dbReference type="EMBL" id="JBBBZM010000037">
    <property type="protein sequence ID" value="KAL0637247.1"/>
    <property type="molecule type" value="Genomic_DNA"/>
</dbReference>